<dbReference type="InterPro" id="IPR015421">
    <property type="entry name" value="PyrdxlP-dep_Trfase_major"/>
</dbReference>
<accession>A0A2K3PGC5</accession>
<comment type="caution">
    <text evidence="3">The sequence shown here is derived from an EMBL/GenBank/DDBJ whole genome shotgun (WGS) entry which is preliminary data.</text>
</comment>
<protein>
    <submittedName>
        <fullName evidence="3">Acetylornithine mitochondrial-like</fullName>
    </submittedName>
</protein>
<dbReference type="InterPro" id="IPR050103">
    <property type="entry name" value="Class-III_PLP-dep_AT"/>
</dbReference>
<dbReference type="ExpressionAtlas" id="A0A2K3PGC5">
    <property type="expression patterns" value="baseline"/>
</dbReference>
<dbReference type="GO" id="GO:0008483">
    <property type="term" value="F:transaminase activity"/>
    <property type="evidence" value="ECO:0007669"/>
    <property type="project" value="InterPro"/>
</dbReference>
<dbReference type="Proteomes" id="UP000236291">
    <property type="component" value="Unassembled WGS sequence"/>
</dbReference>
<dbReference type="InterPro" id="IPR015424">
    <property type="entry name" value="PyrdxlP-dep_Trfase"/>
</dbReference>
<dbReference type="GO" id="GO:0009570">
    <property type="term" value="C:chloroplast stroma"/>
    <property type="evidence" value="ECO:0007669"/>
    <property type="project" value="TreeGrafter"/>
</dbReference>
<name>A0A2K3PGC5_TRIPR</name>
<dbReference type="STRING" id="57577.A0A2K3PGC5"/>
<dbReference type="EMBL" id="ASHM01006783">
    <property type="protein sequence ID" value="PNY14350.1"/>
    <property type="molecule type" value="Genomic_DNA"/>
</dbReference>
<evidence type="ECO:0000256" key="1">
    <source>
        <dbReference type="ARBA" id="ARBA00001933"/>
    </source>
</evidence>
<proteinExistence type="inferred from homology"/>
<comment type="cofactor">
    <cofactor evidence="1">
        <name>pyridoxal 5'-phosphate</name>
        <dbReference type="ChEBI" id="CHEBI:597326"/>
    </cofactor>
</comment>
<evidence type="ECO:0000313" key="4">
    <source>
        <dbReference type="Proteomes" id="UP000236291"/>
    </source>
</evidence>
<dbReference type="AlphaFoldDB" id="A0A2K3PGC5"/>
<dbReference type="InterPro" id="IPR005814">
    <property type="entry name" value="Aminotrans_3"/>
</dbReference>
<comment type="similarity">
    <text evidence="2">Belongs to the class-III pyridoxal-phosphate-dependent aminotransferase family.</text>
</comment>
<dbReference type="SUPFAM" id="SSF53383">
    <property type="entry name" value="PLP-dependent transferases"/>
    <property type="match status" value="1"/>
</dbReference>
<dbReference type="Gene3D" id="3.40.640.10">
    <property type="entry name" value="Type I PLP-dependent aspartate aminotransferase-like (Major domain)"/>
    <property type="match status" value="1"/>
</dbReference>
<sequence length="108" mass="11789">MSGCTEGKVPTTEFIAFRNCFHGRTLGALALTSKVQYRTPFEPVMPGVNFLEYGNAPAAVELIRQGNIAAVFVEPIQGDGGIYSATNEFLTPKRLFVPTVGELFLKDF</sequence>
<dbReference type="GO" id="GO:0030170">
    <property type="term" value="F:pyridoxal phosphate binding"/>
    <property type="evidence" value="ECO:0007669"/>
    <property type="project" value="InterPro"/>
</dbReference>
<organism evidence="3 4">
    <name type="scientific">Trifolium pratense</name>
    <name type="common">Red clover</name>
    <dbReference type="NCBI Taxonomy" id="57577"/>
    <lineage>
        <taxon>Eukaryota</taxon>
        <taxon>Viridiplantae</taxon>
        <taxon>Streptophyta</taxon>
        <taxon>Embryophyta</taxon>
        <taxon>Tracheophyta</taxon>
        <taxon>Spermatophyta</taxon>
        <taxon>Magnoliopsida</taxon>
        <taxon>eudicotyledons</taxon>
        <taxon>Gunneridae</taxon>
        <taxon>Pentapetalae</taxon>
        <taxon>rosids</taxon>
        <taxon>fabids</taxon>
        <taxon>Fabales</taxon>
        <taxon>Fabaceae</taxon>
        <taxon>Papilionoideae</taxon>
        <taxon>50 kb inversion clade</taxon>
        <taxon>NPAAA clade</taxon>
        <taxon>Hologalegina</taxon>
        <taxon>IRL clade</taxon>
        <taxon>Trifolieae</taxon>
        <taxon>Trifolium</taxon>
    </lineage>
</organism>
<evidence type="ECO:0000313" key="3">
    <source>
        <dbReference type="EMBL" id="PNY14350.1"/>
    </source>
</evidence>
<evidence type="ECO:0000256" key="2">
    <source>
        <dbReference type="ARBA" id="ARBA00008954"/>
    </source>
</evidence>
<reference evidence="3 4" key="1">
    <citation type="journal article" date="2014" name="Am. J. Bot.">
        <title>Genome assembly and annotation for red clover (Trifolium pratense; Fabaceae).</title>
        <authorList>
            <person name="Istvanek J."/>
            <person name="Jaros M."/>
            <person name="Krenek A."/>
            <person name="Repkova J."/>
        </authorList>
    </citation>
    <scope>NUCLEOTIDE SEQUENCE [LARGE SCALE GENOMIC DNA]</scope>
    <source>
        <strain evidence="4">cv. Tatra</strain>
        <tissue evidence="3">Young leaves</tissue>
    </source>
</reference>
<gene>
    <name evidence="3" type="ORF">L195_g011030</name>
</gene>
<dbReference type="Pfam" id="PF00202">
    <property type="entry name" value="Aminotran_3"/>
    <property type="match status" value="1"/>
</dbReference>
<reference evidence="3 4" key="2">
    <citation type="journal article" date="2017" name="Front. Plant Sci.">
        <title>Gene Classification and Mining of Molecular Markers Useful in Red Clover (Trifolium pratense) Breeding.</title>
        <authorList>
            <person name="Istvanek J."/>
            <person name="Dluhosova J."/>
            <person name="Dluhos P."/>
            <person name="Patkova L."/>
            <person name="Nedelnik J."/>
            <person name="Repkova J."/>
        </authorList>
    </citation>
    <scope>NUCLEOTIDE SEQUENCE [LARGE SCALE GENOMIC DNA]</scope>
    <source>
        <strain evidence="4">cv. Tatra</strain>
        <tissue evidence="3">Young leaves</tissue>
    </source>
</reference>
<dbReference type="PANTHER" id="PTHR11986:SF116">
    <property type="entry name" value="ACETYLORNITHINE TRANSAMINASE"/>
    <property type="match status" value="1"/>
</dbReference>
<dbReference type="GO" id="GO:0042802">
    <property type="term" value="F:identical protein binding"/>
    <property type="evidence" value="ECO:0007669"/>
    <property type="project" value="TreeGrafter"/>
</dbReference>
<dbReference type="PANTHER" id="PTHR11986">
    <property type="entry name" value="AMINOTRANSFERASE CLASS III"/>
    <property type="match status" value="1"/>
</dbReference>